<reference evidence="1" key="1">
    <citation type="journal article" date="2015" name="Nature">
        <title>Complex archaea that bridge the gap between prokaryotes and eukaryotes.</title>
        <authorList>
            <person name="Spang A."/>
            <person name="Saw J.H."/>
            <person name="Jorgensen S.L."/>
            <person name="Zaremba-Niedzwiedzka K."/>
            <person name="Martijn J."/>
            <person name="Lind A.E."/>
            <person name="van Eijk R."/>
            <person name="Schleper C."/>
            <person name="Guy L."/>
            <person name="Ettema T.J."/>
        </authorList>
    </citation>
    <scope>NUCLEOTIDE SEQUENCE</scope>
</reference>
<dbReference type="EMBL" id="LAZR01004851">
    <property type="protein sequence ID" value="KKN05034.1"/>
    <property type="molecule type" value="Genomic_DNA"/>
</dbReference>
<organism evidence="1">
    <name type="scientific">marine sediment metagenome</name>
    <dbReference type="NCBI Taxonomy" id="412755"/>
    <lineage>
        <taxon>unclassified sequences</taxon>
        <taxon>metagenomes</taxon>
        <taxon>ecological metagenomes</taxon>
    </lineage>
</organism>
<gene>
    <name evidence="1" type="ORF">LCGC14_1091440</name>
</gene>
<dbReference type="AlphaFoldDB" id="A0A0F9MGL5"/>
<proteinExistence type="predicted"/>
<sequence length="70" mass="7894">MIKARWQIARDVAEALGIKTQLAWSMLKKLVLLDGILAEIPEAIELGYELSQDRHRFNVTLMSEADVVGQ</sequence>
<protein>
    <submittedName>
        <fullName evidence="1">Uncharacterized protein</fullName>
    </submittedName>
</protein>
<comment type="caution">
    <text evidence="1">The sequence shown here is derived from an EMBL/GenBank/DDBJ whole genome shotgun (WGS) entry which is preliminary data.</text>
</comment>
<evidence type="ECO:0000313" key="1">
    <source>
        <dbReference type="EMBL" id="KKN05034.1"/>
    </source>
</evidence>
<accession>A0A0F9MGL5</accession>
<name>A0A0F9MGL5_9ZZZZ</name>